<sequence length="305" mass="35040">MSLIHMTTFKPHAKNKRQHSSPFSPPDLVHDSEDESDSHCRSLPQPRKSIPHKSPSVSSIDTSVVFQLTRTVSSTPSPPPLNNLLRSKMICNQQPSILSTLREKIAYARSSRPVKRTREPSHIILPRRKITKTQHHDLIKESNLPKESKEVNLPKESNLPKKRKQKDDILQSPSPKKQKSGRSYAGRPSKPKGSCQACNDNSNGCMRKAFDWPFESQQVFYDKGKPYVYLCNKCGLRYNKSGGSVCRNCRWVFCKEEKRKALQHIDSMRSDKTVTLDDDIENFHCSPKYWVCNRPWKIGWVLDTL</sequence>
<accession>A0ABP9YV90</accession>
<keyword evidence="3" id="KW-1185">Reference proteome</keyword>
<evidence type="ECO:0000313" key="2">
    <source>
        <dbReference type="EMBL" id="GAA5810740.1"/>
    </source>
</evidence>
<name>A0ABP9YV90_9FUNG</name>
<comment type="caution">
    <text evidence="2">The sequence shown here is derived from an EMBL/GenBank/DDBJ whole genome shotgun (WGS) entry which is preliminary data.</text>
</comment>
<evidence type="ECO:0000256" key="1">
    <source>
        <dbReference type="SAM" id="MobiDB-lite"/>
    </source>
</evidence>
<organism evidence="2 3">
    <name type="scientific">Mucor flavus</name>
    <dbReference type="NCBI Taxonomy" id="439312"/>
    <lineage>
        <taxon>Eukaryota</taxon>
        <taxon>Fungi</taxon>
        <taxon>Fungi incertae sedis</taxon>
        <taxon>Mucoromycota</taxon>
        <taxon>Mucoromycotina</taxon>
        <taxon>Mucoromycetes</taxon>
        <taxon>Mucorales</taxon>
        <taxon>Mucorineae</taxon>
        <taxon>Mucoraceae</taxon>
        <taxon>Mucor</taxon>
    </lineage>
</organism>
<proteinExistence type="predicted"/>
<gene>
    <name evidence="2" type="ORF">MFLAVUS_004166</name>
</gene>
<protein>
    <recommendedName>
        <fullName evidence="4">GATA-type domain-containing protein</fullName>
    </recommendedName>
</protein>
<dbReference type="EMBL" id="BAABUK010000008">
    <property type="protein sequence ID" value="GAA5810740.1"/>
    <property type="molecule type" value="Genomic_DNA"/>
</dbReference>
<reference evidence="2 3" key="1">
    <citation type="submission" date="2024-04" db="EMBL/GenBank/DDBJ databases">
        <title>genome sequences of Mucor flavus KT1a and Helicostylum pulchrum KT1b strains isolated from the surface of a dry-aged beef.</title>
        <authorList>
            <person name="Toyotome T."/>
            <person name="Hosono M."/>
            <person name="Torimaru M."/>
            <person name="Fukuda K."/>
            <person name="Mikami N."/>
        </authorList>
    </citation>
    <scope>NUCLEOTIDE SEQUENCE [LARGE SCALE GENOMIC DNA]</scope>
    <source>
        <strain evidence="2 3">KT1a</strain>
    </source>
</reference>
<feature type="compositionally biased region" description="Basic and acidic residues" evidence="1">
    <location>
        <begin position="134"/>
        <end position="153"/>
    </location>
</feature>
<evidence type="ECO:0008006" key="4">
    <source>
        <dbReference type="Google" id="ProtNLM"/>
    </source>
</evidence>
<feature type="region of interest" description="Disordered" evidence="1">
    <location>
        <begin position="109"/>
        <end position="196"/>
    </location>
</feature>
<feature type="region of interest" description="Disordered" evidence="1">
    <location>
        <begin position="1"/>
        <end position="59"/>
    </location>
</feature>
<dbReference type="Proteomes" id="UP001473302">
    <property type="component" value="Unassembled WGS sequence"/>
</dbReference>
<evidence type="ECO:0000313" key="3">
    <source>
        <dbReference type="Proteomes" id="UP001473302"/>
    </source>
</evidence>